<dbReference type="VEuPathDB" id="FungiDB:CTRG_05455"/>
<dbReference type="KEGG" id="ctp:CTRG_05455"/>
<organism evidence="2 3">
    <name type="scientific">Candida tropicalis (strain ATCC MYA-3404 / T1)</name>
    <name type="common">Yeast</name>
    <dbReference type="NCBI Taxonomy" id="294747"/>
    <lineage>
        <taxon>Eukaryota</taxon>
        <taxon>Fungi</taxon>
        <taxon>Dikarya</taxon>
        <taxon>Ascomycota</taxon>
        <taxon>Saccharomycotina</taxon>
        <taxon>Pichiomycetes</taxon>
        <taxon>Debaryomycetaceae</taxon>
        <taxon>Candida/Lodderomyces clade</taxon>
        <taxon>Candida</taxon>
    </lineage>
</organism>
<evidence type="ECO:0000313" key="2">
    <source>
        <dbReference type="EMBL" id="EER31003.1"/>
    </source>
</evidence>
<dbReference type="GeneID" id="8300512"/>
<name>C5MHA1_CANTT</name>
<protein>
    <submittedName>
        <fullName evidence="2">Uncharacterized protein</fullName>
    </submittedName>
</protein>
<reference evidence="2 3" key="1">
    <citation type="journal article" date="2009" name="Nature">
        <title>Evolution of pathogenicity and sexual reproduction in eight Candida genomes.</title>
        <authorList>
            <person name="Butler G."/>
            <person name="Rasmussen M.D."/>
            <person name="Lin M.F."/>
            <person name="Santos M.A."/>
            <person name="Sakthikumar S."/>
            <person name="Munro C.A."/>
            <person name="Rheinbay E."/>
            <person name="Grabherr M."/>
            <person name="Forche A."/>
            <person name="Reedy J.L."/>
            <person name="Agrafioti I."/>
            <person name="Arnaud M.B."/>
            <person name="Bates S."/>
            <person name="Brown A.J."/>
            <person name="Brunke S."/>
            <person name="Costanzo M.C."/>
            <person name="Fitzpatrick D.A."/>
            <person name="de Groot P.W."/>
            <person name="Harris D."/>
            <person name="Hoyer L.L."/>
            <person name="Hube B."/>
            <person name="Klis F.M."/>
            <person name="Kodira C."/>
            <person name="Lennard N."/>
            <person name="Logue M.E."/>
            <person name="Martin R."/>
            <person name="Neiman A.M."/>
            <person name="Nikolaou E."/>
            <person name="Quail M.A."/>
            <person name="Quinn J."/>
            <person name="Santos M.C."/>
            <person name="Schmitzberger F.F."/>
            <person name="Sherlock G."/>
            <person name="Shah P."/>
            <person name="Silverstein K.A."/>
            <person name="Skrzypek M.S."/>
            <person name="Soll D."/>
            <person name="Staggs R."/>
            <person name="Stansfield I."/>
            <person name="Stumpf M.P."/>
            <person name="Sudbery P.E."/>
            <person name="Srikantha T."/>
            <person name="Zeng Q."/>
            <person name="Berman J."/>
            <person name="Berriman M."/>
            <person name="Heitman J."/>
            <person name="Gow N.A."/>
            <person name="Lorenz M.C."/>
            <person name="Birren B.W."/>
            <person name="Kellis M."/>
            <person name="Cuomo C.A."/>
        </authorList>
    </citation>
    <scope>NUCLEOTIDE SEQUENCE [LARGE SCALE GENOMIC DNA]</scope>
    <source>
        <strain evidence="3">ATCC MYA-3404 / T1</strain>
    </source>
</reference>
<proteinExistence type="predicted"/>
<accession>C5MHA1</accession>
<keyword evidence="1" id="KW-0472">Membrane</keyword>
<keyword evidence="1" id="KW-1133">Transmembrane helix</keyword>
<evidence type="ECO:0000256" key="1">
    <source>
        <dbReference type="SAM" id="Phobius"/>
    </source>
</evidence>
<keyword evidence="1" id="KW-0812">Transmembrane</keyword>
<dbReference type="AlphaFoldDB" id="C5MHA1"/>
<sequence length="121" mass="14802">MMRGFLYITFCLYSMFSRMLIHIYDLFTAFLPCMMIFQCTSFIEHIPFLHCFFFSFVFCYYNNKKYFRVRAFFPFFFCWCCCWNAGIFHDLEETVGLLFPHFIILQRQGLVSNKMSYGTHY</sequence>
<evidence type="ECO:0000313" key="3">
    <source>
        <dbReference type="Proteomes" id="UP000002037"/>
    </source>
</evidence>
<dbReference type="RefSeq" id="XP_002551157.1">
    <property type="nucleotide sequence ID" value="XM_002551111.1"/>
</dbReference>
<feature type="transmembrane region" description="Helical" evidence="1">
    <location>
        <begin position="5"/>
        <end position="23"/>
    </location>
</feature>
<keyword evidence="3" id="KW-1185">Reference proteome</keyword>
<feature type="transmembrane region" description="Helical" evidence="1">
    <location>
        <begin position="71"/>
        <end position="89"/>
    </location>
</feature>
<dbReference type="EMBL" id="GG692402">
    <property type="protein sequence ID" value="EER31003.1"/>
    <property type="molecule type" value="Genomic_DNA"/>
</dbReference>
<dbReference type="HOGENOM" id="CLU_2037768_0_0_1"/>
<feature type="transmembrane region" description="Helical" evidence="1">
    <location>
        <begin position="35"/>
        <end position="59"/>
    </location>
</feature>
<dbReference type="Proteomes" id="UP000002037">
    <property type="component" value="Unassembled WGS sequence"/>
</dbReference>
<gene>
    <name evidence="2" type="ORF">CTRG_05455</name>
</gene>